<evidence type="ECO:0000256" key="2">
    <source>
        <dbReference type="ARBA" id="ARBA00022595"/>
    </source>
</evidence>
<dbReference type="AlphaFoldDB" id="A0A0F9A8N0"/>
<accession>A0A0F9A8N0</accession>
<feature type="non-terminal residue" evidence="8">
    <location>
        <position position="1"/>
    </location>
</feature>
<proteinExistence type="predicted"/>
<evidence type="ECO:0000256" key="6">
    <source>
        <dbReference type="ARBA" id="ARBA00023296"/>
    </source>
</evidence>
<evidence type="ECO:0000256" key="5">
    <source>
        <dbReference type="ARBA" id="ARBA00023219"/>
    </source>
</evidence>
<dbReference type="GO" id="GO:0044423">
    <property type="term" value="C:virion component"/>
    <property type="evidence" value="ECO:0007669"/>
    <property type="project" value="UniProtKB-KW"/>
</dbReference>
<gene>
    <name evidence="8" type="ORF">LCGC14_2942570</name>
</gene>
<keyword evidence="6" id="KW-1160">Virus entry into host cell</keyword>
<keyword evidence="4" id="KW-0946">Virion</keyword>
<sequence length="377" mass="42643">DIALDDEGNPDTVFQFRRFTLRQVEQRFIKERLSENLKRSLENRGEANLDMKIDFLRVVEPRANGRVDAALARNMPFTNDWMEIDSAHEISEGGFREFPFVIPRWDTSSGEVYGRSPGMIALPDSETSNAMSETILVAGQKAADPPFFAPNDSSFDAINSFSGGISYYDVDTAVQLRGNPFFSMKNDYNLPITRDMQFDTRQQIEAAFFKNVFNLPVRGPEMTATEVITRKEEFIREMGATFGRLESDYLAPQVETAFSLLLRAGEFDPIPEILLDRNVRFEYTSPIKRIREQAEAAATRLWVQELMELQPIKPEVMDLVNVDEVGRHAARALDLPIGVVTSQDDVEAIRTQRAEAEREALEREKVAQEAEIAATGG</sequence>
<comment type="caution">
    <text evidence="8">The sequence shown here is derived from an EMBL/GenBank/DDBJ whole genome shotgun (WGS) entry which is preliminary data.</text>
</comment>
<evidence type="ECO:0000256" key="4">
    <source>
        <dbReference type="ARBA" id="ARBA00022844"/>
    </source>
</evidence>
<evidence type="ECO:0000313" key="8">
    <source>
        <dbReference type="EMBL" id="KKK68586.1"/>
    </source>
</evidence>
<feature type="non-terminal residue" evidence="8">
    <location>
        <position position="377"/>
    </location>
</feature>
<keyword evidence="7" id="KW-0175">Coiled coil</keyword>
<evidence type="ECO:0000256" key="1">
    <source>
        <dbReference type="ARBA" id="ARBA00004328"/>
    </source>
</evidence>
<evidence type="ECO:0000256" key="3">
    <source>
        <dbReference type="ARBA" id="ARBA00022612"/>
    </source>
</evidence>
<keyword evidence="5" id="KW-0231">Viral genome packaging</keyword>
<protein>
    <recommendedName>
        <fullName evidence="9">Bacteriophage head to tail connecting protein</fullName>
    </recommendedName>
</protein>
<name>A0A0F9A8N0_9ZZZZ</name>
<dbReference type="GO" id="GO:0046718">
    <property type="term" value="P:symbiont entry into host cell"/>
    <property type="evidence" value="ECO:0007669"/>
    <property type="project" value="UniProtKB-KW"/>
</dbReference>
<comment type="subcellular location">
    <subcellularLocation>
        <location evidence="1">Virion</location>
    </subcellularLocation>
</comment>
<evidence type="ECO:0000256" key="7">
    <source>
        <dbReference type="SAM" id="Coils"/>
    </source>
</evidence>
<dbReference type="EMBL" id="LAZR01059062">
    <property type="protein sequence ID" value="KKK68586.1"/>
    <property type="molecule type" value="Genomic_DNA"/>
</dbReference>
<dbReference type="Pfam" id="PF12236">
    <property type="entry name" value="Head-tail_con"/>
    <property type="match status" value="1"/>
</dbReference>
<keyword evidence="3" id="KW-1188">Viral release from host cell</keyword>
<evidence type="ECO:0008006" key="9">
    <source>
        <dbReference type="Google" id="ProtNLM"/>
    </source>
</evidence>
<organism evidence="8">
    <name type="scientific">marine sediment metagenome</name>
    <dbReference type="NCBI Taxonomy" id="412755"/>
    <lineage>
        <taxon>unclassified sequences</taxon>
        <taxon>metagenomes</taxon>
        <taxon>ecological metagenomes</taxon>
    </lineage>
</organism>
<reference evidence="8" key="1">
    <citation type="journal article" date="2015" name="Nature">
        <title>Complex archaea that bridge the gap between prokaryotes and eukaryotes.</title>
        <authorList>
            <person name="Spang A."/>
            <person name="Saw J.H."/>
            <person name="Jorgensen S.L."/>
            <person name="Zaremba-Niedzwiedzka K."/>
            <person name="Martijn J."/>
            <person name="Lind A.E."/>
            <person name="van Eijk R."/>
            <person name="Schleper C."/>
            <person name="Guy L."/>
            <person name="Ettema T.J."/>
        </authorList>
    </citation>
    <scope>NUCLEOTIDE SEQUENCE</scope>
</reference>
<feature type="coiled-coil region" evidence="7">
    <location>
        <begin position="339"/>
        <end position="373"/>
    </location>
</feature>
<dbReference type="InterPro" id="IPR020991">
    <property type="entry name" value="Connector_podovirus"/>
</dbReference>
<keyword evidence="2" id="KW-1162">Viral penetration into host cytoplasm</keyword>